<proteinExistence type="inferred from homology"/>
<comment type="similarity">
    <text evidence="1">Belongs to the 5'-AMP-activated protein kinase gamma subunit family.</text>
</comment>
<dbReference type="InterPro" id="IPR046342">
    <property type="entry name" value="CBS_dom_sf"/>
</dbReference>
<accession>A0A7S1N361</accession>
<organism evidence="7">
    <name type="scientific">Eutreptiella gymnastica</name>
    <dbReference type="NCBI Taxonomy" id="73025"/>
    <lineage>
        <taxon>Eukaryota</taxon>
        <taxon>Discoba</taxon>
        <taxon>Euglenozoa</taxon>
        <taxon>Euglenida</taxon>
        <taxon>Spirocuta</taxon>
        <taxon>Euglenophyceae</taxon>
        <taxon>Eutreptiales</taxon>
        <taxon>Eutreptiaceae</taxon>
        <taxon>Eutreptiella</taxon>
    </lineage>
</organism>
<evidence type="ECO:0000259" key="6">
    <source>
        <dbReference type="PROSITE" id="PS51371"/>
    </source>
</evidence>
<evidence type="ECO:0000256" key="2">
    <source>
        <dbReference type="ARBA" id="ARBA00022737"/>
    </source>
</evidence>
<protein>
    <recommendedName>
        <fullName evidence="6">CBS domain-containing protein</fullName>
    </recommendedName>
</protein>
<dbReference type="PANTHER" id="PTHR13780">
    <property type="entry name" value="AMP-ACTIVATED PROTEIN KINASE, GAMMA REGULATORY SUBUNIT"/>
    <property type="match status" value="1"/>
</dbReference>
<evidence type="ECO:0000256" key="3">
    <source>
        <dbReference type="ARBA" id="ARBA00023122"/>
    </source>
</evidence>
<dbReference type="InterPro" id="IPR050511">
    <property type="entry name" value="AMPK_gamma/SDS23_families"/>
</dbReference>
<keyword evidence="3 4" id="KW-0129">CBS domain</keyword>
<feature type="domain" description="CBS" evidence="6">
    <location>
        <begin position="307"/>
        <end position="367"/>
    </location>
</feature>
<dbReference type="PROSITE" id="PS51371">
    <property type="entry name" value="CBS"/>
    <property type="match status" value="3"/>
</dbReference>
<dbReference type="SUPFAM" id="SSF54631">
    <property type="entry name" value="CBS-domain pair"/>
    <property type="match status" value="2"/>
</dbReference>
<feature type="domain" description="CBS" evidence="6">
    <location>
        <begin position="163"/>
        <end position="222"/>
    </location>
</feature>
<evidence type="ECO:0000256" key="1">
    <source>
        <dbReference type="ARBA" id="ARBA00006750"/>
    </source>
</evidence>
<dbReference type="InterPro" id="IPR000644">
    <property type="entry name" value="CBS_dom"/>
</dbReference>
<gene>
    <name evidence="7" type="ORF">EGYM00392_LOCUS5224</name>
</gene>
<evidence type="ECO:0000313" key="7">
    <source>
        <dbReference type="EMBL" id="CAD8994169.1"/>
    </source>
</evidence>
<dbReference type="EMBL" id="HBGA01013567">
    <property type="protein sequence ID" value="CAD8994169.1"/>
    <property type="molecule type" value="Transcribed_RNA"/>
</dbReference>
<feature type="region of interest" description="Disordered" evidence="5">
    <location>
        <begin position="367"/>
        <end position="387"/>
    </location>
</feature>
<evidence type="ECO:0000256" key="5">
    <source>
        <dbReference type="SAM" id="MobiDB-lite"/>
    </source>
</evidence>
<evidence type="ECO:0000256" key="4">
    <source>
        <dbReference type="PROSITE-ProRule" id="PRU00703"/>
    </source>
</evidence>
<sequence length="387" mass="43621">MRILVGPRKDECVPLQDPKQVGELLEPILDFLRSKKCYDFLPDSTQVVVLDLDLPLMYTFSVAHEHNVTFATLWDRQTSRYCGMLTVTDYINMLLNYHKDPDGLQAFVQGASEDTDPASSVSQTAQSTDYVAEFASPLMQEFMNLPIRRWRDSQRKQHNRGHCAEALLSCDPEATLFSALNTLRVNRIHRLPVIEPSTETLLYVLGRKILLQYFAADFPLDSTLFSYSIYDLKVGKFGGENITCLSPSVTLYEYLSLMMSTGLGGVPVVDEKGTLVDVFSRYDIVYIAKEAERDLNTTFAEITHLRPNTPIYTCSRHDSLGAVFNHLMKFGVQRLIIINEEDSTVDGMITIGDIVHFMFRFYKGDEEEKKASGSQGPSPASTPPGPR</sequence>
<dbReference type="Pfam" id="PF00571">
    <property type="entry name" value="CBS"/>
    <property type="match status" value="3"/>
</dbReference>
<reference evidence="7" key="1">
    <citation type="submission" date="2021-01" db="EMBL/GenBank/DDBJ databases">
        <authorList>
            <person name="Corre E."/>
            <person name="Pelletier E."/>
            <person name="Niang G."/>
            <person name="Scheremetjew M."/>
            <person name="Finn R."/>
            <person name="Kale V."/>
            <person name="Holt S."/>
            <person name="Cochrane G."/>
            <person name="Meng A."/>
            <person name="Brown T."/>
            <person name="Cohen L."/>
        </authorList>
    </citation>
    <scope>NUCLEOTIDE SEQUENCE</scope>
    <source>
        <strain evidence="7">NIES-381</strain>
    </source>
</reference>
<keyword evidence="2" id="KW-0677">Repeat</keyword>
<dbReference type="PANTHER" id="PTHR13780:SF35">
    <property type="entry name" value="LD22662P"/>
    <property type="match status" value="1"/>
</dbReference>
<dbReference type="AlphaFoldDB" id="A0A7S1N361"/>
<name>A0A7S1N361_9EUGL</name>
<feature type="domain" description="CBS" evidence="6">
    <location>
        <begin position="238"/>
        <end position="295"/>
    </location>
</feature>
<dbReference type="Gene3D" id="3.10.580.10">
    <property type="entry name" value="CBS-domain"/>
    <property type="match status" value="2"/>
</dbReference>
<dbReference type="SMART" id="SM00116">
    <property type="entry name" value="CBS"/>
    <property type="match status" value="3"/>
</dbReference>